<evidence type="ECO:0000313" key="2">
    <source>
        <dbReference type="Proteomes" id="UP000886998"/>
    </source>
</evidence>
<evidence type="ECO:0000313" key="1">
    <source>
        <dbReference type="EMBL" id="GFS39126.1"/>
    </source>
</evidence>
<dbReference type="EMBL" id="BMAV01025177">
    <property type="protein sequence ID" value="GFS39126.1"/>
    <property type="molecule type" value="Genomic_DNA"/>
</dbReference>
<dbReference type="AlphaFoldDB" id="A0A8X6JVH9"/>
<organism evidence="1 2">
    <name type="scientific">Trichonephila inaurata madagascariensis</name>
    <dbReference type="NCBI Taxonomy" id="2747483"/>
    <lineage>
        <taxon>Eukaryota</taxon>
        <taxon>Metazoa</taxon>
        <taxon>Ecdysozoa</taxon>
        <taxon>Arthropoda</taxon>
        <taxon>Chelicerata</taxon>
        <taxon>Arachnida</taxon>
        <taxon>Araneae</taxon>
        <taxon>Araneomorphae</taxon>
        <taxon>Entelegynae</taxon>
        <taxon>Araneoidea</taxon>
        <taxon>Nephilidae</taxon>
        <taxon>Trichonephila</taxon>
        <taxon>Trichonephila inaurata</taxon>
    </lineage>
</organism>
<proteinExistence type="predicted"/>
<comment type="caution">
    <text evidence="1">The sequence shown here is derived from an EMBL/GenBank/DDBJ whole genome shotgun (WGS) entry which is preliminary data.</text>
</comment>
<name>A0A8X6JVH9_9ARAC</name>
<keyword evidence="2" id="KW-1185">Reference proteome</keyword>
<dbReference type="OrthoDB" id="6471243at2759"/>
<gene>
    <name evidence="1" type="ORF">TNIN_148451</name>
</gene>
<reference evidence="1" key="1">
    <citation type="submission" date="2020-08" db="EMBL/GenBank/DDBJ databases">
        <title>Multicomponent nature underlies the extraordinary mechanical properties of spider dragline silk.</title>
        <authorList>
            <person name="Kono N."/>
            <person name="Nakamura H."/>
            <person name="Mori M."/>
            <person name="Yoshida Y."/>
            <person name="Ohtoshi R."/>
            <person name="Malay A.D."/>
            <person name="Moran D.A.P."/>
            <person name="Tomita M."/>
            <person name="Numata K."/>
            <person name="Arakawa K."/>
        </authorList>
    </citation>
    <scope>NUCLEOTIDE SEQUENCE</scope>
</reference>
<accession>A0A8X6JVH9</accession>
<dbReference type="Proteomes" id="UP000886998">
    <property type="component" value="Unassembled WGS sequence"/>
</dbReference>
<sequence length="158" mass="18005">MIHSTTRRSYSRLLSRHAHDVHDRVKGLRLPTLAKPSRGSHLRRRIQSTCSTLVAPRIHAALAFKFRNLRAPGTPCVVHLTDKQTGFSETAMEAFEIFSVRQASRRKSFPVQSAGLEDIPILYDVKKLDIGHFLISVTGPPYSRQKRKHNECRQPELL</sequence>
<protein>
    <submittedName>
        <fullName evidence="1">Uncharacterized protein</fullName>
    </submittedName>
</protein>